<dbReference type="GO" id="GO:0016020">
    <property type="term" value="C:membrane"/>
    <property type="evidence" value="ECO:0007669"/>
    <property type="project" value="InterPro"/>
</dbReference>
<keyword evidence="3" id="KW-0808">Transferase</keyword>
<dbReference type="RefSeq" id="WP_160846324.1">
    <property type="nucleotide sequence ID" value="NZ_WVHT01000014.1"/>
</dbReference>
<dbReference type="SUPFAM" id="SSF55874">
    <property type="entry name" value="ATPase domain of HSP90 chaperone/DNA topoisomerase II/histidine kinase"/>
    <property type="match status" value="1"/>
</dbReference>
<dbReference type="EMBL" id="WVHT01000014">
    <property type="protein sequence ID" value="MXV53146.1"/>
    <property type="molecule type" value="Genomic_DNA"/>
</dbReference>
<dbReference type="InterPro" id="IPR010559">
    <property type="entry name" value="Sig_transdc_His_kin_internal"/>
</dbReference>
<evidence type="ECO:0000259" key="2">
    <source>
        <dbReference type="Pfam" id="PF06580"/>
    </source>
</evidence>
<feature type="transmembrane region" description="Helical" evidence="1">
    <location>
        <begin position="119"/>
        <end position="137"/>
    </location>
</feature>
<protein>
    <submittedName>
        <fullName evidence="3">Sensor histidine kinase</fullName>
    </submittedName>
</protein>
<keyword evidence="1" id="KW-1133">Transmembrane helix</keyword>
<proteinExistence type="predicted"/>
<keyword evidence="4" id="KW-1185">Reference proteome</keyword>
<feature type="transmembrane region" description="Helical" evidence="1">
    <location>
        <begin position="39"/>
        <end position="60"/>
    </location>
</feature>
<feature type="transmembrane region" description="Helical" evidence="1">
    <location>
        <begin position="12"/>
        <end position="33"/>
    </location>
</feature>
<dbReference type="AlphaFoldDB" id="A0A7K1YEW3"/>
<keyword evidence="3" id="KW-0418">Kinase</keyword>
<organism evidence="3 4">
    <name type="scientific">Hufsiella arboris</name>
    <dbReference type="NCBI Taxonomy" id="2695275"/>
    <lineage>
        <taxon>Bacteria</taxon>
        <taxon>Pseudomonadati</taxon>
        <taxon>Bacteroidota</taxon>
        <taxon>Sphingobacteriia</taxon>
        <taxon>Sphingobacteriales</taxon>
        <taxon>Sphingobacteriaceae</taxon>
        <taxon>Hufsiella</taxon>
    </lineage>
</organism>
<dbReference type="Gene3D" id="3.30.565.10">
    <property type="entry name" value="Histidine kinase-like ATPase, C-terminal domain"/>
    <property type="match status" value="1"/>
</dbReference>
<evidence type="ECO:0000256" key="1">
    <source>
        <dbReference type="SAM" id="Phobius"/>
    </source>
</evidence>
<dbReference type="PANTHER" id="PTHR34220">
    <property type="entry name" value="SENSOR HISTIDINE KINASE YPDA"/>
    <property type="match status" value="1"/>
</dbReference>
<dbReference type="InterPro" id="IPR036890">
    <property type="entry name" value="HATPase_C_sf"/>
</dbReference>
<name>A0A7K1YEW3_9SPHI</name>
<keyword evidence="1" id="KW-0812">Transmembrane</keyword>
<evidence type="ECO:0000313" key="4">
    <source>
        <dbReference type="Proteomes" id="UP000466586"/>
    </source>
</evidence>
<dbReference type="InterPro" id="IPR050640">
    <property type="entry name" value="Bact_2-comp_sensor_kinase"/>
</dbReference>
<dbReference type="Pfam" id="PF06580">
    <property type="entry name" value="His_kinase"/>
    <property type="match status" value="1"/>
</dbReference>
<feature type="transmembrane region" description="Helical" evidence="1">
    <location>
        <begin position="72"/>
        <end position="92"/>
    </location>
</feature>
<feature type="domain" description="Signal transduction histidine kinase internal region" evidence="2">
    <location>
        <begin position="159"/>
        <end position="236"/>
    </location>
</feature>
<evidence type="ECO:0000313" key="3">
    <source>
        <dbReference type="EMBL" id="MXV53146.1"/>
    </source>
</evidence>
<gene>
    <name evidence="3" type="ORF">GS399_19445</name>
</gene>
<keyword evidence="1" id="KW-0472">Membrane</keyword>
<dbReference type="Proteomes" id="UP000466586">
    <property type="component" value="Unassembled WGS sequence"/>
</dbReference>
<dbReference type="GO" id="GO:0000155">
    <property type="term" value="F:phosphorelay sensor kinase activity"/>
    <property type="evidence" value="ECO:0007669"/>
    <property type="project" value="InterPro"/>
</dbReference>
<accession>A0A7K1YEW3</accession>
<sequence length="349" mass="40529">MILSALKRSFFSIHFYIVAGLIALMLFPLTWPISLPNEFWVKQVLIHVLWGGLFYLNLLVLAPKLLYKNKVLSFLVILIAILVLVVYLNHWLDDLTGSKRAVMRTFNKKESDNHGFDNLWTLLSALVMLGISSIVAISRKIELDQIAFQATERDRVNTELSLLKAQINPHFFFNILHTIYALADTNPAASKDAIYTLSHMMRYVIYETKNDLTDLEKEFKFIEDYINLMRLRLTENVQIIYEKQEGMQNYEIAPMLFLPFIENAFKHGVSSVHPSYIYIDISQSANQLKLEVKNSLFEEKSRYLEESNGIGVMNTRRRLDLLYPGKYTLEVYREPGINDYTVILTLLLK</sequence>
<dbReference type="PANTHER" id="PTHR34220:SF7">
    <property type="entry name" value="SENSOR HISTIDINE KINASE YPDA"/>
    <property type="match status" value="1"/>
</dbReference>
<comment type="caution">
    <text evidence="3">The sequence shown here is derived from an EMBL/GenBank/DDBJ whole genome shotgun (WGS) entry which is preliminary data.</text>
</comment>
<reference evidence="3 4" key="1">
    <citation type="submission" date="2019-11" db="EMBL/GenBank/DDBJ databases">
        <title>Pedobacter sp. HMF7647 Genome sequencing and assembly.</title>
        <authorList>
            <person name="Kang H."/>
            <person name="Kim H."/>
            <person name="Joh K."/>
        </authorList>
    </citation>
    <scope>NUCLEOTIDE SEQUENCE [LARGE SCALE GENOMIC DNA]</scope>
    <source>
        <strain evidence="3 4">HMF7647</strain>
    </source>
</reference>